<evidence type="ECO:0000256" key="9">
    <source>
        <dbReference type="RuleBase" id="RU000461"/>
    </source>
</evidence>
<dbReference type="AlphaFoldDB" id="A0A2N3WUS5"/>
<keyword evidence="7 9" id="KW-0503">Monooxygenase</keyword>
<evidence type="ECO:0000256" key="2">
    <source>
        <dbReference type="ARBA" id="ARBA00010617"/>
    </source>
</evidence>
<dbReference type="SUPFAM" id="SSF48264">
    <property type="entry name" value="Cytochrome P450"/>
    <property type="match status" value="1"/>
</dbReference>
<keyword evidence="6 9" id="KW-0408">Iron</keyword>
<accession>A0A2N3WUS5</accession>
<dbReference type="GO" id="GO:0005506">
    <property type="term" value="F:iron ion binding"/>
    <property type="evidence" value="ECO:0007669"/>
    <property type="project" value="InterPro"/>
</dbReference>
<name>A0A2N3WUS5_9PSEU</name>
<dbReference type="RefSeq" id="WP_101440304.1">
    <property type="nucleotide sequence ID" value="NZ_PJMY01000003.1"/>
</dbReference>
<evidence type="ECO:0000256" key="7">
    <source>
        <dbReference type="ARBA" id="ARBA00023033"/>
    </source>
</evidence>
<dbReference type="Pfam" id="PF00067">
    <property type="entry name" value="p450"/>
    <property type="match status" value="2"/>
</dbReference>
<dbReference type="Proteomes" id="UP000233750">
    <property type="component" value="Unassembled WGS sequence"/>
</dbReference>
<dbReference type="PANTHER" id="PTHR46696">
    <property type="entry name" value="P450, PUTATIVE (EUROFUNG)-RELATED"/>
    <property type="match status" value="1"/>
</dbReference>
<organism evidence="10 11">
    <name type="scientific">Amycolatopsis echigonensis</name>
    <dbReference type="NCBI Taxonomy" id="2576905"/>
    <lineage>
        <taxon>Bacteria</taxon>
        <taxon>Bacillati</taxon>
        <taxon>Actinomycetota</taxon>
        <taxon>Actinomycetes</taxon>
        <taxon>Pseudonocardiales</taxon>
        <taxon>Pseudonocardiaceae</taxon>
        <taxon>Amycolatopsis</taxon>
    </lineage>
</organism>
<dbReference type="PROSITE" id="PS00086">
    <property type="entry name" value="CYTOCHROME_P450"/>
    <property type="match status" value="1"/>
</dbReference>
<dbReference type="PANTHER" id="PTHR46696:SF1">
    <property type="entry name" value="CYTOCHROME P450 YJIB-RELATED"/>
    <property type="match status" value="1"/>
</dbReference>
<dbReference type="InterPro" id="IPR036396">
    <property type="entry name" value="Cyt_P450_sf"/>
</dbReference>
<evidence type="ECO:0000256" key="5">
    <source>
        <dbReference type="ARBA" id="ARBA00023002"/>
    </source>
</evidence>
<proteinExistence type="inferred from homology"/>
<dbReference type="PRINTS" id="PR00359">
    <property type="entry name" value="BP450"/>
</dbReference>
<comment type="function">
    <text evidence="8">Involved in the coupling of aromatic side chains of the heptapeptide of vancomycin.</text>
</comment>
<sequence length="399" mass="44944">MTDVETPLPPVFARRDGFDPLPELERLRDERPVTKVDHHWGVETWLVTRYDDVRMILGDHKRFTSAPPPYFATADGEDGVEGTGWFIVYNPPAHTRLRRMLAAEFTKRRLARLEPRIEETVAAHLDEMERGGRSGHGAELVSQFALRLPMVVICELFGVSLESRTELLPLSSKFTDFSLPVEERRAASERAGAIMVEFVREQRANPGEGMLGMLIREHGDDLTDRELAGVADLMVQAGYETTMSMLSLGTLVLLRHPEHVPLLFAGERERDQVVEELLRYLSITHNLFPRVAQEDVTISGQLVRAGELLMCSPPLANRDERLGKDLDRFDPGRDPSGHLAFGHGIHHCIGAPLARLELQMALPALFRRFPGLRLAVPFEDIAWRPNANFYGLDALPVAW</sequence>
<dbReference type="GO" id="GO:0020037">
    <property type="term" value="F:heme binding"/>
    <property type="evidence" value="ECO:0007669"/>
    <property type="project" value="InterPro"/>
</dbReference>
<dbReference type="GO" id="GO:0016705">
    <property type="term" value="F:oxidoreductase activity, acting on paired donors, with incorporation or reduction of molecular oxygen"/>
    <property type="evidence" value="ECO:0007669"/>
    <property type="project" value="InterPro"/>
</dbReference>
<dbReference type="GO" id="GO:0004497">
    <property type="term" value="F:monooxygenase activity"/>
    <property type="evidence" value="ECO:0007669"/>
    <property type="project" value="UniProtKB-KW"/>
</dbReference>
<keyword evidence="11" id="KW-1185">Reference proteome</keyword>
<dbReference type="PRINTS" id="PR00385">
    <property type="entry name" value="P450"/>
</dbReference>
<keyword evidence="4 9" id="KW-0479">Metal-binding</keyword>
<keyword evidence="5 9" id="KW-0560">Oxidoreductase</keyword>
<dbReference type="InterPro" id="IPR001128">
    <property type="entry name" value="Cyt_P450"/>
</dbReference>
<dbReference type="OrthoDB" id="3664945at2"/>
<evidence type="ECO:0000256" key="4">
    <source>
        <dbReference type="ARBA" id="ARBA00022723"/>
    </source>
</evidence>
<dbReference type="FunFam" id="1.10.630.10:FF:000018">
    <property type="entry name" value="Cytochrome P450 monooxygenase"/>
    <property type="match status" value="1"/>
</dbReference>
<protein>
    <submittedName>
        <fullName evidence="10">Cytochrome P450</fullName>
    </submittedName>
</protein>
<evidence type="ECO:0000313" key="11">
    <source>
        <dbReference type="Proteomes" id="UP000233750"/>
    </source>
</evidence>
<dbReference type="Gene3D" id="1.10.630.10">
    <property type="entry name" value="Cytochrome P450"/>
    <property type="match status" value="1"/>
</dbReference>
<evidence type="ECO:0000313" key="10">
    <source>
        <dbReference type="EMBL" id="PKV97605.1"/>
    </source>
</evidence>
<dbReference type="InterPro" id="IPR002397">
    <property type="entry name" value="Cyt_P450_B"/>
</dbReference>
<evidence type="ECO:0000256" key="3">
    <source>
        <dbReference type="ARBA" id="ARBA00022617"/>
    </source>
</evidence>
<dbReference type="EMBL" id="PJMY01000003">
    <property type="protein sequence ID" value="PKV97605.1"/>
    <property type="molecule type" value="Genomic_DNA"/>
</dbReference>
<keyword evidence="3 9" id="KW-0349">Heme</keyword>
<dbReference type="CDD" id="cd11030">
    <property type="entry name" value="CYP105-like"/>
    <property type="match status" value="1"/>
</dbReference>
<comment type="caution">
    <text evidence="10">The sequence shown here is derived from an EMBL/GenBank/DDBJ whole genome shotgun (WGS) entry which is preliminary data.</text>
</comment>
<comment type="pathway">
    <text evidence="1">Antibiotic biosynthesis; vancomycin biosynthesis.</text>
</comment>
<evidence type="ECO:0000256" key="1">
    <source>
        <dbReference type="ARBA" id="ARBA00004660"/>
    </source>
</evidence>
<evidence type="ECO:0000256" key="6">
    <source>
        <dbReference type="ARBA" id="ARBA00023004"/>
    </source>
</evidence>
<gene>
    <name evidence="10" type="ORF">ATK30_8592</name>
</gene>
<evidence type="ECO:0000256" key="8">
    <source>
        <dbReference type="ARBA" id="ARBA00055433"/>
    </source>
</evidence>
<comment type="similarity">
    <text evidence="2 9">Belongs to the cytochrome P450 family.</text>
</comment>
<dbReference type="InterPro" id="IPR017972">
    <property type="entry name" value="Cyt_P450_CS"/>
</dbReference>
<reference evidence="10 11" key="1">
    <citation type="submission" date="2017-12" db="EMBL/GenBank/DDBJ databases">
        <title>Sequencing the genomes of 1000 Actinobacteria strains.</title>
        <authorList>
            <person name="Klenk H.-P."/>
        </authorList>
    </citation>
    <scope>NUCLEOTIDE SEQUENCE [LARGE SCALE GENOMIC DNA]</scope>
    <source>
        <strain evidence="10 11">DSM 45165</strain>
    </source>
</reference>